<evidence type="ECO:0000256" key="1">
    <source>
        <dbReference type="SAM" id="MobiDB-lite"/>
    </source>
</evidence>
<accession>A0A2K2D285</accession>
<reference evidence="3" key="3">
    <citation type="submission" date="2018-08" db="UniProtKB">
        <authorList>
            <consortium name="EnsemblPlants"/>
        </authorList>
    </citation>
    <scope>IDENTIFICATION</scope>
    <source>
        <strain evidence="3">cv. Bd21</strain>
    </source>
</reference>
<feature type="region of interest" description="Disordered" evidence="1">
    <location>
        <begin position="73"/>
        <end position="202"/>
    </location>
</feature>
<feature type="compositionally biased region" description="Pro residues" evidence="1">
    <location>
        <begin position="135"/>
        <end position="144"/>
    </location>
</feature>
<dbReference type="EnsemblPlants" id="PNT68381">
    <property type="protein sequence ID" value="PNT68381"/>
    <property type="gene ID" value="BRADI_3g39891v3"/>
</dbReference>
<feature type="compositionally biased region" description="Basic residues" evidence="1">
    <location>
        <begin position="77"/>
        <end position="88"/>
    </location>
</feature>
<reference evidence="2" key="2">
    <citation type="submission" date="2017-06" db="EMBL/GenBank/DDBJ databases">
        <title>WGS assembly of Brachypodium distachyon.</title>
        <authorList>
            <consortium name="The International Brachypodium Initiative"/>
            <person name="Lucas S."/>
            <person name="Harmon-Smith M."/>
            <person name="Lail K."/>
            <person name="Tice H."/>
            <person name="Grimwood J."/>
            <person name="Bruce D."/>
            <person name="Barry K."/>
            <person name="Shu S."/>
            <person name="Lindquist E."/>
            <person name="Wang M."/>
            <person name="Pitluck S."/>
            <person name="Vogel J.P."/>
            <person name="Garvin D.F."/>
            <person name="Mockler T.C."/>
            <person name="Schmutz J."/>
            <person name="Rokhsar D."/>
            <person name="Bevan M.W."/>
        </authorList>
    </citation>
    <scope>NUCLEOTIDE SEQUENCE</scope>
    <source>
        <strain evidence="2">Bd21</strain>
    </source>
</reference>
<dbReference type="InParanoid" id="A0A2K2D285"/>
<name>A0A2K2D285_BRADI</name>
<feature type="compositionally biased region" description="Basic residues" evidence="1">
    <location>
        <begin position="189"/>
        <end position="202"/>
    </location>
</feature>
<protein>
    <submittedName>
        <fullName evidence="2 3">Uncharacterized protein</fullName>
    </submittedName>
</protein>
<evidence type="ECO:0000313" key="3">
    <source>
        <dbReference type="EnsemblPlants" id="PNT68381"/>
    </source>
</evidence>
<keyword evidence="4" id="KW-1185">Reference proteome</keyword>
<dbReference type="AlphaFoldDB" id="A0A2K2D285"/>
<feature type="compositionally biased region" description="Low complexity" evidence="1">
    <location>
        <begin position="113"/>
        <end position="134"/>
    </location>
</feature>
<sequence length="202" mass="21874">MLSPPLFFPPQPLIPVSSLPSPRWPALAPLPPQSLAQRRRCPCPCQAAPPSARGHHHRRFPCPCQAAALPPGPLAHAQRRRSCPKSHAPHATCPAPPSPRLLPPRHAQRRPYSMPSAAISSPAPPATCLASAAPTPCPAPPSPRLLPQQHAQPRLSHSHPQRHQHPNQGDPELEIHTAPSFHVRQPAARAKKKKMARGGRSR</sequence>
<dbReference type="EMBL" id="CM000882">
    <property type="protein sequence ID" value="PNT68381.1"/>
    <property type="molecule type" value="Genomic_DNA"/>
</dbReference>
<proteinExistence type="predicted"/>
<organism evidence="2">
    <name type="scientific">Brachypodium distachyon</name>
    <name type="common">Purple false brome</name>
    <name type="synonym">Trachynia distachya</name>
    <dbReference type="NCBI Taxonomy" id="15368"/>
    <lineage>
        <taxon>Eukaryota</taxon>
        <taxon>Viridiplantae</taxon>
        <taxon>Streptophyta</taxon>
        <taxon>Embryophyta</taxon>
        <taxon>Tracheophyta</taxon>
        <taxon>Spermatophyta</taxon>
        <taxon>Magnoliopsida</taxon>
        <taxon>Liliopsida</taxon>
        <taxon>Poales</taxon>
        <taxon>Poaceae</taxon>
        <taxon>BOP clade</taxon>
        <taxon>Pooideae</taxon>
        <taxon>Stipodae</taxon>
        <taxon>Brachypodieae</taxon>
        <taxon>Brachypodium</taxon>
    </lineage>
</organism>
<dbReference type="Gramene" id="PNT68381">
    <property type="protein sequence ID" value="PNT68381"/>
    <property type="gene ID" value="BRADI_3g39891v3"/>
</dbReference>
<dbReference type="Proteomes" id="UP000008810">
    <property type="component" value="Chromosome 3"/>
</dbReference>
<feature type="compositionally biased region" description="Basic residues" evidence="1">
    <location>
        <begin position="156"/>
        <end position="165"/>
    </location>
</feature>
<evidence type="ECO:0000313" key="2">
    <source>
        <dbReference type="EMBL" id="PNT68381.1"/>
    </source>
</evidence>
<gene>
    <name evidence="2" type="ORF">BRADI_3g39891v3</name>
</gene>
<evidence type="ECO:0000313" key="4">
    <source>
        <dbReference type="Proteomes" id="UP000008810"/>
    </source>
</evidence>
<reference evidence="2 3" key="1">
    <citation type="journal article" date="2010" name="Nature">
        <title>Genome sequencing and analysis of the model grass Brachypodium distachyon.</title>
        <authorList>
            <consortium name="International Brachypodium Initiative"/>
        </authorList>
    </citation>
    <scope>NUCLEOTIDE SEQUENCE [LARGE SCALE GENOMIC DNA]</scope>
    <source>
        <strain evidence="2 3">Bd21</strain>
    </source>
</reference>